<evidence type="ECO:0000313" key="7">
    <source>
        <dbReference type="EMBL" id="SDZ80953.1"/>
    </source>
</evidence>
<keyword evidence="8" id="KW-1185">Reference proteome</keyword>
<evidence type="ECO:0000256" key="4">
    <source>
        <dbReference type="ARBA" id="ARBA00023136"/>
    </source>
</evidence>
<dbReference type="OrthoDB" id="7270324at2"/>
<name>A0A1H3W1M4_9RHOB</name>
<evidence type="ECO:0000256" key="3">
    <source>
        <dbReference type="ARBA" id="ARBA00022989"/>
    </source>
</evidence>
<evidence type="ECO:0000259" key="6">
    <source>
        <dbReference type="Pfam" id="PF06271"/>
    </source>
</evidence>
<evidence type="ECO:0000256" key="5">
    <source>
        <dbReference type="SAM" id="Phobius"/>
    </source>
</evidence>
<evidence type="ECO:0000256" key="1">
    <source>
        <dbReference type="ARBA" id="ARBA00004141"/>
    </source>
</evidence>
<sequence>MVGLPHPHRDARFYDGVRGRRVAALLVDAMLVTAAAAFAVLAFGVATLGVGLALGLPIALTVSFLYRFLTLARWSATPGMALFGIEARGWSGERLSDAEAAIHTGVFLLCFHLVAPQMISLALMALRPDGRGLHDLAIGGAVINAPADSAADMQAG</sequence>
<reference evidence="7 8" key="1">
    <citation type="submission" date="2016-10" db="EMBL/GenBank/DDBJ databases">
        <authorList>
            <person name="de Groot N.N."/>
        </authorList>
    </citation>
    <scope>NUCLEOTIDE SEQUENCE [LARGE SCALE GENOMIC DNA]</scope>
    <source>
        <strain evidence="7 8">DSM 15345</strain>
    </source>
</reference>
<dbReference type="InterPro" id="IPR010432">
    <property type="entry name" value="RDD"/>
</dbReference>
<keyword evidence="3 5" id="KW-1133">Transmembrane helix</keyword>
<keyword evidence="2 5" id="KW-0812">Transmembrane</keyword>
<dbReference type="Proteomes" id="UP000198703">
    <property type="component" value="Unassembled WGS sequence"/>
</dbReference>
<dbReference type="RefSeq" id="WP_093247953.1">
    <property type="nucleotide sequence ID" value="NZ_FNQM01000001.1"/>
</dbReference>
<dbReference type="EMBL" id="FNQM01000001">
    <property type="protein sequence ID" value="SDZ80953.1"/>
    <property type="molecule type" value="Genomic_DNA"/>
</dbReference>
<dbReference type="Pfam" id="PF06271">
    <property type="entry name" value="RDD"/>
    <property type="match status" value="1"/>
</dbReference>
<protein>
    <submittedName>
        <fullName evidence="7">RDD family protein</fullName>
    </submittedName>
</protein>
<proteinExistence type="predicted"/>
<dbReference type="STRING" id="89524.SAMN05444370_101463"/>
<evidence type="ECO:0000256" key="2">
    <source>
        <dbReference type="ARBA" id="ARBA00022692"/>
    </source>
</evidence>
<gene>
    <name evidence="7" type="ORF">SAMN05444370_101463</name>
</gene>
<accession>A0A1H3W1M4</accession>
<feature type="domain" description="RDD" evidence="6">
    <location>
        <begin position="19"/>
        <end position="138"/>
    </location>
</feature>
<dbReference type="AlphaFoldDB" id="A0A1H3W1M4"/>
<keyword evidence="4 5" id="KW-0472">Membrane</keyword>
<feature type="transmembrane region" description="Helical" evidence="5">
    <location>
        <begin position="22"/>
        <end position="43"/>
    </location>
</feature>
<organism evidence="7 8">
    <name type="scientific">Rubrimonas cliftonensis</name>
    <dbReference type="NCBI Taxonomy" id="89524"/>
    <lineage>
        <taxon>Bacteria</taxon>
        <taxon>Pseudomonadati</taxon>
        <taxon>Pseudomonadota</taxon>
        <taxon>Alphaproteobacteria</taxon>
        <taxon>Rhodobacterales</taxon>
        <taxon>Paracoccaceae</taxon>
        <taxon>Rubrimonas</taxon>
    </lineage>
</organism>
<dbReference type="GO" id="GO:0016020">
    <property type="term" value="C:membrane"/>
    <property type="evidence" value="ECO:0007669"/>
    <property type="project" value="UniProtKB-SubCell"/>
</dbReference>
<comment type="subcellular location">
    <subcellularLocation>
        <location evidence="1">Membrane</location>
        <topology evidence="1">Multi-pass membrane protein</topology>
    </subcellularLocation>
</comment>
<feature type="transmembrane region" description="Helical" evidence="5">
    <location>
        <begin position="100"/>
        <end position="126"/>
    </location>
</feature>
<evidence type="ECO:0000313" key="8">
    <source>
        <dbReference type="Proteomes" id="UP000198703"/>
    </source>
</evidence>
<feature type="transmembrane region" description="Helical" evidence="5">
    <location>
        <begin position="50"/>
        <end position="69"/>
    </location>
</feature>